<organism evidence="1 2">
    <name type="scientific">Fusarium venenatum</name>
    <dbReference type="NCBI Taxonomy" id="56646"/>
    <lineage>
        <taxon>Eukaryota</taxon>
        <taxon>Fungi</taxon>
        <taxon>Dikarya</taxon>
        <taxon>Ascomycota</taxon>
        <taxon>Pezizomycotina</taxon>
        <taxon>Sordariomycetes</taxon>
        <taxon>Hypocreomycetidae</taxon>
        <taxon>Hypocreales</taxon>
        <taxon>Nectriaceae</taxon>
        <taxon>Fusarium</taxon>
    </lineage>
</organism>
<dbReference type="AlphaFoldDB" id="A0A2L2TYU7"/>
<keyword evidence="2" id="KW-1185">Reference proteome</keyword>
<evidence type="ECO:0000313" key="1">
    <source>
        <dbReference type="EMBL" id="CEI67420.1"/>
    </source>
</evidence>
<sequence>MSDAEAAIAGVGFLYILQVYCQVRDGRSPDPRLEGYLESAEACFNQMKSSAATQTHGLSSDQEQIVNVGQMLHDSMAKLQSKFAELHLNDASKRGIHGKLRAGKKAVASMWYSKEIEGLEENLKRYEGLFRSAMLHRVCKQVQATEIRSNQNFQQLNTGLQSFIIKLVDGCTKISELSLASLDTRCQMA</sequence>
<name>A0A2L2TYU7_9HYPO</name>
<reference evidence="2" key="1">
    <citation type="submission" date="2014-10" db="EMBL/GenBank/DDBJ databases">
        <authorList>
            <person name="King R."/>
        </authorList>
    </citation>
    <scope>NUCLEOTIDE SEQUENCE [LARGE SCALE GENOMIC DNA]</scope>
    <source>
        <strain evidence="2">A3/5</strain>
    </source>
</reference>
<accession>A0A2L2TYU7</accession>
<protein>
    <submittedName>
        <fullName evidence="1">Uncharacterized protein</fullName>
    </submittedName>
</protein>
<evidence type="ECO:0000313" key="2">
    <source>
        <dbReference type="Proteomes" id="UP000245910"/>
    </source>
</evidence>
<proteinExistence type="predicted"/>
<dbReference type="Proteomes" id="UP000245910">
    <property type="component" value="Chromosome I"/>
</dbReference>
<dbReference type="EMBL" id="LN649229">
    <property type="protein sequence ID" value="CEI67420.1"/>
    <property type="molecule type" value="Genomic_DNA"/>
</dbReference>